<gene>
    <name evidence="1" type="ORF">DWW07_08345</name>
</gene>
<reference evidence="1 2" key="1">
    <citation type="submission" date="2018-08" db="EMBL/GenBank/DDBJ databases">
        <title>A genome reference for cultivated species of the human gut microbiota.</title>
        <authorList>
            <person name="Zou Y."/>
            <person name="Xue W."/>
            <person name="Luo G."/>
        </authorList>
    </citation>
    <scope>NUCLEOTIDE SEQUENCE [LARGE SCALE GENOMIC DNA]</scope>
    <source>
        <strain evidence="1 2">AF14-23</strain>
    </source>
</reference>
<dbReference type="Proteomes" id="UP000265828">
    <property type="component" value="Unassembled WGS sequence"/>
</dbReference>
<name>A0A395X768_9FIRM</name>
<protein>
    <submittedName>
        <fullName evidence="1">Uncharacterized protein</fullName>
    </submittedName>
</protein>
<sequence length="291" mass="33537">MSENRMNNITMAVNLNLSQALDMTYIYGRVSAMCMMFDLRCPVILTNQRLPIGINSIWIRSKNDLFRMIVVSDRLDEEKTMELIMSEIANKTHKYVQVVDERFGLYTDVSDMTIYYETISELAKSLQVKCPVLTITRHVPNNVSSTLKNSGGIAWNDVSGKNTFTISLYEENIAGRTEGEKLLYVMEILAHEMRHVYQHEHDSVKLFENYRTDLPFEQYYLQPAELDAAAYAYCVLRDVCGLMLFRIRKFSPEVKKAIREKGKQMHPTYSFGLKNIGAILSETPRENLIAV</sequence>
<proteinExistence type="predicted"/>
<comment type="caution">
    <text evidence="1">The sequence shown here is derived from an EMBL/GenBank/DDBJ whole genome shotgun (WGS) entry which is preliminary data.</text>
</comment>
<organism evidence="1 2">
    <name type="scientific">Blautia obeum</name>
    <dbReference type="NCBI Taxonomy" id="40520"/>
    <lineage>
        <taxon>Bacteria</taxon>
        <taxon>Bacillati</taxon>
        <taxon>Bacillota</taxon>
        <taxon>Clostridia</taxon>
        <taxon>Lachnospirales</taxon>
        <taxon>Lachnospiraceae</taxon>
        <taxon>Blautia</taxon>
    </lineage>
</organism>
<evidence type="ECO:0000313" key="1">
    <source>
        <dbReference type="EMBL" id="RGV64212.1"/>
    </source>
</evidence>
<dbReference type="RefSeq" id="WP_118012983.1">
    <property type="nucleotide sequence ID" value="NZ_QRZI01000005.1"/>
</dbReference>
<dbReference type="AlphaFoldDB" id="A0A395X768"/>
<accession>A0A395X768</accession>
<evidence type="ECO:0000313" key="2">
    <source>
        <dbReference type="Proteomes" id="UP000265828"/>
    </source>
</evidence>
<dbReference type="EMBL" id="QRZI01000005">
    <property type="protein sequence ID" value="RGV64212.1"/>
    <property type="molecule type" value="Genomic_DNA"/>
</dbReference>